<evidence type="ECO:0000256" key="3">
    <source>
        <dbReference type="ARBA" id="ARBA00022692"/>
    </source>
</evidence>
<evidence type="ECO:0000256" key="16">
    <source>
        <dbReference type="ARBA" id="ARBA00049298"/>
    </source>
</evidence>
<evidence type="ECO:0000256" key="14">
    <source>
        <dbReference type="ARBA" id="ARBA00037916"/>
    </source>
</evidence>
<feature type="transmembrane region" description="Helical" evidence="21">
    <location>
        <begin position="78"/>
        <end position="102"/>
    </location>
</feature>
<dbReference type="InterPro" id="IPR050997">
    <property type="entry name" value="MAPEG"/>
</dbReference>
<evidence type="ECO:0000256" key="8">
    <source>
        <dbReference type="ARBA" id="ARBA00023128"/>
    </source>
</evidence>
<sequence>MVQIEIANEFGYVIITGISSVFLVTYLAFKVGGARRRAGVPYPYLYAPKEECDKDEKKMIFNCYQRAHQNTLEVYPGFLFTLIVSGIKYPILASVGGGIWILGRLFYSWGYQSGDPAKRRRGVFGYFGSLILLGTTAATAFSLLTS</sequence>
<keyword evidence="3 21" id="KW-0812">Transmembrane</keyword>
<dbReference type="GO" id="GO:0005783">
    <property type="term" value="C:endoplasmic reticulum"/>
    <property type="evidence" value="ECO:0007669"/>
    <property type="project" value="TreeGrafter"/>
</dbReference>
<reference evidence="22 23" key="1">
    <citation type="submission" date="2018-06" db="EMBL/GenBank/DDBJ databases">
        <title>Comparative genomics reveals the genomic features of Rhizophagus irregularis, R. cerebriforme, R. diaphanum and Gigaspora rosea, and their symbiotic lifestyle signature.</title>
        <authorList>
            <person name="Morin E."/>
            <person name="San Clemente H."/>
            <person name="Chen E.C.H."/>
            <person name="De La Providencia I."/>
            <person name="Hainaut M."/>
            <person name="Kuo A."/>
            <person name="Kohler A."/>
            <person name="Murat C."/>
            <person name="Tang N."/>
            <person name="Roy S."/>
            <person name="Loubradou J."/>
            <person name="Henrissat B."/>
            <person name="Grigoriev I.V."/>
            <person name="Corradi N."/>
            <person name="Roux C."/>
            <person name="Martin F.M."/>
        </authorList>
    </citation>
    <scope>NUCLEOTIDE SEQUENCE [LARGE SCALE GENOMIC DNA]</scope>
    <source>
        <strain evidence="22 23">DAOM 227022</strain>
    </source>
</reference>
<dbReference type="Proteomes" id="UP000265703">
    <property type="component" value="Unassembled WGS sequence"/>
</dbReference>
<evidence type="ECO:0000256" key="15">
    <source>
        <dbReference type="ARBA" id="ARBA00039056"/>
    </source>
</evidence>
<comment type="catalytic activity">
    <reaction evidence="17">
        <text>15-deoxy-Delta(12,14)-prostaglandin J2 + glutathione = 15-deoxy-Delta(12,14)-prostaglandin J2-S-(R)-glutathione</text>
        <dbReference type="Rhea" id="RHEA:75963"/>
        <dbReference type="ChEBI" id="CHEBI:57925"/>
        <dbReference type="ChEBI" id="CHEBI:85236"/>
        <dbReference type="ChEBI" id="CHEBI:194498"/>
    </reaction>
    <physiologicalReaction direction="left-to-right" evidence="17">
        <dbReference type="Rhea" id="RHEA:75964"/>
    </physiologicalReaction>
</comment>
<dbReference type="FunFam" id="1.20.120.550:FF:000004">
    <property type="entry name" value="Microsomal glutathione S-transferase 3"/>
    <property type="match status" value="1"/>
</dbReference>
<comment type="pathway">
    <text evidence="14">Lipid metabolism; arachidonate metabolism.</text>
</comment>
<dbReference type="GO" id="GO:0004464">
    <property type="term" value="F:leukotriene-C4 synthase activity"/>
    <property type="evidence" value="ECO:0007669"/>
    <property type="project" value="UniProtKB-EC"/>
</dbReference>
<evidence type="ECO:0000256" key="21">
    <source>
        <dbReference type="SAM" id="Phobius"/>
    </source>
</evidence>
<evidence type="ECO:0000256" key="19">
    <source>
        <dbReference type="ARBA" id="ARBA00075145"/>
    </source>
</evidence>
<evidence type="ECO:0000256" key="10">
    <source>
        <dbReference type="ARBA" id="ARBA00023139"/>
    </source>
</evidence>
<evidence type="ECO:0000256" key="2">
    <source>
        <dbReference type="ARBA" id="ARBA00022679"/>
    </source>
</evidence>
<evidence type="ECO:0000256" key="12">
    <source>
        <dbReference type="ARBA" id="ARBA00023288"/>
    </source>
</evidence>
<dbReference type="SUPFAM" id="SSF161084">
    <property type="entry name" value="MAPEG domain-like"/>
    <property type="match status" value="1"/>
</dbReference>
<dbReference type="InterPro" id="IPR023352">
    <property type="entry name" value="MAPEG-like_dom_sf"/>
</dbReference>
<dbReference type="GO" id="GO:0005741">
    <property type="term" value="C:mitochondrial outer membrane"/>
    <property type="evidence" value="ECO:0007669"/>
    <property type="project" value="UniProtKB-SubCell"/>
</dbReference>
<comment type="catalytic activity">
    <reaction evidence="16">
        <text>leukotriene C4 = leukotriene A4 + glutathione</text>
        <dbReference type="Rhea" id="RHEA:17617"/>
        <dbReference type="ChEBI" id="CHEBI:57463"/>
        <dbReference type="ChEBI" id="CHEBI:57925"/>
        <dbReference type="ChEBI" id="CHEBI:57973"/>
        <dbReference type="EC" id="4.4.1.20"/>
    </reaction>
    <physiologicalReaction direction="right-to-left" evidence="16">
        <dbReference type="Rhea" id="RHEA:17619"/>
    </physiologicalReaction>
</comment>
<comment type="subcellular location">
    <subcellularLocation>
        <location evidence="1">Mitochondrion outer membrane</location>
        <topology evidence="1">Multi-pass membrane protein</topology>
    </subcellularLocation>
</comment>
<evidence type="ECO:0000313" key="22">
    <source>
        <dbReference type="EMBL" id="RIA96347.1"/>
    </source>
</evidence>
<evidence type="ECO:0000256" key="13">
    <source>
        <dbReference type="ARBA" id="ARBA00037884"/>
    </source>
</evidence>
<keyword evidence="7" id="KW-0443">Lipid metabolism</keyword>
<dbReference type="PANTHER" id="PTHR10250">
    <property type="entry name" value="MICROSOMAL GLUTATHIONE S-TRANSFERASE"/>
    <property type="match status" value="1"/>
</dbReference>
<dbReference type="InterPro" id="IPR001129">
    <property type="entry name" value="Membr-assoc_MAPEG"/>
</dbReference>
<evidence type="ECO:0000256" key="18">
    <source>
        <dbReference type="ARBA" id="ARBA00069748"/>
    </source>
</evidence>
<keyword evidence="8" id="KW-0496">Mitochondrion</keyword>
<keyword evidence="4" id="KW-1000">Mitochondrion outer membrane</keyword>
<keyword evidence="12" id="KW-0449">Lipoprotein</keyword>
<protein>
    <recommendedName>
        <fullName evidence="18">Glutathione S-transferase 3, mitochondrial</fullName>
        <ecNumber evidence="15">4.4.1.20</ecNumber>
    </recommendedName>
    <alternativeName>
        <fullName evidence="19">Glutathione peroxidase MGST3</fullName>
    </alternativeName>
    <alternativeName>
        <fullName evidence="20">LTC4 synthase MGST3</fullName>
    </alternativeName>
</protein>
<evidence type="ECO:0000256" key="17">
    <source>
        <dbReference type="ARBA" id="ARBA00051411"/>
    </source>
</evidence>
<evidence type="ECO:0000256" key="6">
    <source>
        <dbReference type="ARBA" id="ARBA00023002"/>
    </source>
</evidence>
<feature type="transmembrane region" description="Helical" evidence="21">
    <location>
        <begin position="123"/>
        <end position="144"/>
    </location>
</feature>
<dbReference type="Pfam" id="PF01124">
    <property type="entry name" value="MAPEG"/>
    <property type="match status" value="1"/>
</dbReference>
<comment type="pathway">
    <text evidence="13">Lipid metabolism; leukotriene C4 biosynthesis.</text>
</comment>
<accession>A0A397TIQ9</accession>
<keyword evidence="11" id="KW-0456">Lyase</keyword>
<dbReference type="PANTHER" id="PTHR10250:SF26">
    <property type="entry name" value="GLUTATHIONE S-TRANSFERASE 3, MITOCHONDRIAL"/>
    <property type="match status" value="1"/>
</dbReference>
<dbReference type="STRING" id="658196.A0A397TIQ9"/>
<dbReference type="EC" id="4.4.1.20" evidence="15"/>
<evidence type="ECO:0000313" key="23">
    <source>
        <dbReference type="Proteomes" id="UP000265703"/>
    </source>
</evidence>
<dbReference type="GO" id="GO:0004364">
    <property type="term" value="F:glutathione transferase activity"/>
    <property type="evidence" value="ECO:0007669"/>
    <property type="project" value="TreeGrafter"/>
</dbReference>
<evidence type="ECO:0000256" key="7">
    <source>
        <dbReference type="ARBA" id="ARBA00023098"/>
    </source>
</evidence>
<evidence type="ECO:0000256" key="20">
    <source>
        <dbReference type="ARBA" id="ARBA00076908"/>
    </source>
</evidence>
<name>A0A397TIQ9_9GLOM</name>
<evidence type="ECO:0000256" key="11">
    <source>
        <dbReference type="ARBA" id="ARBA00023239"/>
    </source>
</evidence>
<dbReference type="EMBL" id="QKYT01000046">
    <property type="protein sequence ID" value="RIA96347.1"/>
    <property type="molecule type" value="Genomic_DNA"/>
</dbReference>
<dbReference type="GO" id="GO:0005635">
    <property type="term" value="C:nuclear envelope"/>
    <property type="evidence" value="ECO:0007669"/>
    <property type="project" value="TreeGrafter"/>
</dbReference>
<keyword evidence="9 21" id="KW-0472">Membrane</keyword>
<proteinExistence type="predicted"/>
<dbReference type="AlphaFoldDB" id="A0A397TIQ9"/>
<keyword evidence="23" id="KW-1185">Reference proteome</keyword>
<keyword evidence="6" id="KW-0560">Oxidoreductase</keyword>
<evidence type="ECO:0000256" key="5">
    <source>
        <dbReference type="ARBA" id="ARBA00022989"/>
    </source>
</evidence>
<dbReference type="GO" id="GO:0006629">
    <property type="term" value="P:lipid metabolic process"/>
    <property type="evidence" value="ECO:0007669"/>
    <property type="project" value="UniProtKB-KW"/>
</dbReference>
<evidence type="ECO:0000256" key="9">
    <source>
        <dbReference type="ARBA" id="ARBA00023136"/>
    </source>
</evidence>
<dbReference type="GO" id="GO:0004602">
    <property type="term" value="F:glutathione peroxidase activity"/>
    <property type="evidence" value="ECO:0007669"/>
    <property type="project" value="TreeGrafter"/>
</dbReference>
<evidence type="ECO:0000256" key="1">
    <source>
        <dbReference type="ARBA" id="ARBA00004374"/>
    </source>
</evidence>
<keyword evidence="5 21" id="KW-1133">Transmembrane helix</keyword>
<keyword evidence="2" id="KW-0808">Transferase</keyword>
<organism evidence="22 23">
    <name type="scientific">Glomus cerebriforme</name>
    <dbReference type="NCBI Taxonomy" id="658196"/>
    <lineage>
        <taxon>Eukaryota</taxon>
        <taxon>Fungi</taxon>
        <taxon>Fungi incertae sedis</taxon>
        <taxon>Mucoromycota</taxon>
        <taxon>Glomeromycotina</taxon>
        <taxon>Glomeromycetes</taxon>
        <taxon>Glomerales</taxon>
        <taxon>Glomeraceae</taxon>
        <taxon>Glomus</taxon>
    </lineage>
</organism>
<dbReference type="OrthoDB" id="410651at2759"/>
<dbReference type="Gene3D" id="1.20.120.550">
    <property type="entry name" value="Membrane associated eicosanoid/glutathione metabolism-like domain"/>
    <property type="match status" value="1"/>
</dbReference>
<evidence type="ECO:0000256" key="4">
    <source>
        <dbReference type="ARBA" id="ARBA00022787"/>
    </source>
</evidence>
<feature type="transmembrane region" description="Helical" evidence="21">
    <location>
        <begin position="12"/>
        <end position="29"/>
    </location>
</feature>
<comment type="caution">
    <text evidence="22">The sequence shown here is derived from an EMBL/GenBank/DDBJ whole genome shotgun (WGS) entry which is preliminary data.</text>
</comment>
<gene>
    <name evidence="22" type="ORF">C1645_815528</name>
</gene>
<keyword evidence="10" id="KW-0564">Palmitate</keyword>